<organism evidence="5 6">
    <name type="scientific">Trichomonas vaginalis (strain ATCC PRA-98 / G3)</name>
    <dbReference type="NCBI Taxonomy" id="412133"/>
    <lineage>
        <taxon>Eukaryota</taxon>
        <taxon>Metamonada</taxon>
        <taxon>Parabasalia</taxon>
        <taxon>Trichomonadida</taxon>
        <taxon>Trichomonadidae</taxon>
        <taxon>Trichomonas</taxon>
    </lineage>
</organism>
<dbReference type="PANTHER" id="PTHR48437">
    <property type="entry name" value="INITIATOR BINDING DOMAIN-CONTAINING PROTEIN"/>
    <property type="match status" value="1"/>
</dbReference>
<evidence type="ECO:0000256" key="1">
    <source>
        <dbReference type="ARBA" id="ARBA00022676"/>
    </source>
</evidence>
<keyword evidence="3" id="KW-0325">Glycoprotein</keyword>
<evidence type="ECO:0000256" key="3">
    <source>
        <dbReference type="ARBA" id="ARBA00023180"/>
    </source>
</evidence>
<dbReference type="GO" id="GO:0016757">
    <property type="term" value="F:glycosyltransferase activity"/>
    <property type="evidence" value="ECO:0000318"/>
    <property type="project" value="GO_Central"/>
</dbReference>
<reference evidence="5" key="2">
    <citation type="journal article" date="2007" name="Science">
        <title>Draft genome sequence of the sexually transmitted pathogen Trichomonas vaginalis.</title>
        <authorList>
            <person name="Carlton J.M."/>
            <person name="Hirt R.P."/>
            <person name="Silva J.C."/>
            <person name="Delcher A.L."/>
            <person name="Schatz M."/>
            <person name="Zhao Q."/>
            <person name="Wortman J.R."/>
            <person name="Bidwell S.L."/>
            <person name="Alsmark U.C.M."/>
            <person name="Besteiro S."/>
            <person name="Sicheritz-Ponten T."/>
            <person name="Noel C.J."/>
            <person name="Dacks J.B."/>
            <person name="Foster P.G."/>
            <person name="Simillion C."/>
            <person name="Van de Peer Y."/>
            <person name="Miranda-Saavedra D."/>
            <person name="Barton G.J."/>
            <person name="Westrop G.D."/>
            <person name="Mueller S."/>
            <person name="Dessi D."/>
            <person name="Fiori P.L."/>
            <person name="Ren Q."/>
            <person name="Paulsen I."/>
            <person name="Zhang H."/>
            <person name="Bastida-Corcuera F.D."/>
            <person name="Simoes-Barbosa A."/>
            <person name="Brown M.T."/>
            <person name="Hayes R.D."/>
            <person name="Mukherjee M."/>
            <person name="Okumura C.Y."/>
            <person name="Schneider R."/>
            <person name="Smith A.J."/>
            <person name="Vanacova S."/>
            <person name="Villalvazo M."/>
            <person name="Haas B.J."/>
            <person name="Pertea M."/>
            <person name="Feldblyum T.V."/>
            <person name="Utterback T.R."/>
            <person name="Shu C.L."/>
            <person name="Osoegawa K."/>
            <person name="de Jong P.J."/>
            <person name="Hrdy I."/>
            <person name="Horvathova L."/>
            <person name="Zubacova Z."/>
            <person name="Dolezal P."/>
            <person name="Malik S.B."/>
            <person name="Logsdon J.M. Jr."/>
            <person name="Henze K."/>
            <person name="Gupta A."/>
            <person name="Wang C.C."/>
            <person name="Dunne R.L."/>
            <person name="Upcroft J.A."/>
            <person name="Upcroft P."/>
            <person name="White O."/>
            <person name="Salzberg S.L."/>
            <person name="Tang P."/>
            <person name="Chiu C.-H."/>
            <person name="Lee Y.-S."/>
            <person name="Embley T.M."/>
            <person name="Coombs G.H."/>
            <person name="Mottram J.C."/>
            <person name="Tachezy J."/>
            <person name="Fraser-Liggett C.M."/>
            <person name="Johnson P.J."/>
        </authorList>
    </citation>
    <scope>NUCLEOTIDE SEQUENCE [LARGE SCALE GENOMIC DNA]</scope>
    <source>
        <strain evidence="5">G3</strain>
    </source>
</reference>
<accession>A2G2Z3</accession>
<dbReference type="InterPro" id="IPR049625">
    <property type="entry name" value="Glyco_transf_61_cat"/>
</dbReference>
<name>A2G2Z3_TRIV3</name>
<dbReference type="Pfam" id="PF04577">
    <property type="entry name" value="Glyco_transf_61"/>
    <property type="match status" value="1"/>
</dbReference>
<reference evidence="5" key="1">
    <citation type="submission" date="2006-10" db="EMBL/GenBank/DDBJ databases">
        <authorList>
            <person name="Amadeo P."/>
            <person name="Zhao Q."/>
            <person name="Wortman J."/>
            <person name="Fraser-Liggett C."/>
            <person name="Carlton J."/>
        </authorList>
    </citation>
    <scope>NUCLEOTIDE SEQUENCE</scope>
    <source>
        <strain evidence="5">G3</strain>
    </source>
</reference>
<protein>
    <recommendedName>
        <fullName evidence="4">Glycosyltransferase 61 catalytic domain-containing protein</fullName>
    </recommendedName>
</protein>
<proteinExistence type="predicted"/>
<dbReference type="InParanoid" id="A2G2Z3"/>
<dbReference type="KEGG" id="tva:4746137"/>
<dbReference type="RefSeq" id="XP_001301407.1">
    <property type="nucleotide sequence ID" value="XM_001301406.1"/>
</dbReference>
<dbReference type="VEuPathDB" id="TrichDB:TVAG_042610"/>
<dbReference type="PANTHER" id="PTHR48437:SF1">
    <property type="entry name" value="INITIATOR BINDING DOMAIN-CONTAINING PROTEIN"/>
    <property type="match status" value="1"/>
</dbReference>
<evidence type="ECO:0000256" key="2">
    <source>
        <dbReference type="ARBA" id="ARBA00022679"/>
    </source>
</evidence>
<gene>
    <name evidence="5" type="ORF">TVAG_042610</name>
</gene>
<keyword evidence="2" id="KW-0808">Transferase</keyword>
<keyword evidence="1" id="KW-0328">Glycosyltransferase</keyword>
<feature type="domain" description="Glycosyltransferase 61 catalytic" evidence="4">
    <location>
        <begin position="141"/>
        <end position="312"/>
    </location>
</feature>
<evidence type="ECO:0000313" key="5">
    <source>
        <dbReference type="EMBL" id="EAX88477.1"/>
    </source>
</evidence>
<dbReference type="Proteomes" id="UP000001542">
    <property type="component" value="Unassembled WGS sequence"/>
</dbReference>
<evidence type="ECO:0000259" key="4">
    <source>
        <dbReference type="Pfam" id="PF04577"/>
    </source>
</evidence>
<dbReference type="EMBL" id="DS114305">
    <property type="protein sequence ID" value="EAX88477.1"/>
    <property type="molecule type" value="Genomic_DNA"/>
</dbReference>
<sequence>MIVSFLRISSNPTVIKTKFTNFTRLLNPKLVVATINPCYYSLYRFRCRVSPIQSYYPIFMPDAKVNTNYGNLDQSVLILQYKDVICRTDLSFYINNTIYILDDHCGPSFINYNNKNHSVLDIKYNIYDKVILIGHEISNHYDHWFTETFPLFFALPESIIEDSFIAVRDFNQFIFDSLKILGFNRSQIIYGEDLYFYSHNLFTVYGNPCYFPDYSTLLAYRDRLCNIFSLDKFPPSRHVIMNSKIGSKQHISNFEELFNEISNRFRNFSFEVGIVHHRFLDSIKYFNTIKLLVSVHNSYLSNVIFMQPETYFVEIHIYTENFLILRVAVFTGKKVIIVKSNNNNKNSKIIDTNVNIESVIEGLNYAVFSIEREDTFFQFE</sequence>
<dbReference type="InterPro" id="IPR007657">
    <property type="entry name" value="Glycosyltransferase_61"/>
</dbReference>
<keyword evidence="6" id="KW-1185">Reference proteome</keyword>
<dbReference type="AlphaFoldDB" id="A2G2Z3"/>
<evidence type="ECO:0000313" key="6">
    <source>
        <dbReference type="Proteomes" id="UP000001542"/>
    </source>
</evidence>
<dbReference type="VEuPathDB" id="TrichDB:TVAGG3_0943540"/>